<name>A0A2T2WFF8_9FIRM</name>
<evidence type="ECO:0000313" key="1">
    <source>
        <dbReference type="EMBL" id="PSR20981.1"/>
    </source>
</evidence>
<organism evidence="1 2">
    <name type="scientific">Sulfobacillus acidophilus</name>
    <dbReference type="NCBI Taxonomy" id="53633"/>
    <lineage>
        <taxon>Bacteria</taxon>
        <taxon>Bacillati</taxon>
        <taxon>Bacillota</taxon>
        <taxon>Clostridia</taxon>
        <taxon>Eubacteriales</taxon>
        <taxon>Clostridiales Family XVII. Incertae Sedis</taxon>
        <taxon>Sulfobacillus</taxon>
    </lineage>
</organism>
<dbReference type="Proteomes" id="UP000241848">
    <property type="component" value="Unassembled WGS sequence"/>
</dbReference>
<accession>A0A2T2WFF8</accession>
<reference evidence="1 2" key="1">
    <citation type="journal article" date="2014" name="BMC Genomics">
        <title>Comparison of environmental and isolate Sulfobacillus genomes reveals diverse carbon, sulfur, nitrogen, and hydrogen metabolisms.</title>
        <authorList>
            <person name="Justice N.B."/>
            <person name="Norman A."/>
            <person name="Brown C.T."/>
            <person name="Singh A."/>
            <person name="Thomas B.C."/>
            <person name="Banfield J.F."/>
        </authorList>
    </citation>
    <scope>NUCLEOTIDE SEQUENCE [LARGE SCALE GENOMIC DNA]</scope>
    <source>
        <strain evidence="1">AMDSBA3</strain>
    </source>
</reference>
<evidence type="ECO:0000313" key="2">
    <source>
        <dbReference type="Proteomes" id="UP000241848"/>
    </source>
</evidence>
<gene>
    <name evidence="1" type="ORF">C7B45_12530</name>
</gene>
<comment type="caution">
    <text evidence="1">The sequence shown here is derived from an EMBL/GenBank/DDBJ whole genome shotgun (WGS) entry which is preliminary data.</text>
</comment>
<protein>
    <recommendedName>
        <fullName evidence="3">Glutamate decarboxylase</fullName>
    </recommendedName>
</protein>
<sequence length="66" mass="7195">MWTVVYIAPSMGVAEKVRDLLSSEGLLVTLKTVDLSDDGRGSIEVRVPEGEAEEAHEILAEHLGQF</sequence>
<dbReference type="EMBL" id="PXYV01000045">
    <property type="protein sequence ID" value="PSR20981.1"/>
    <property type="molecule type" value="Genomic_DNA"/>
</dbReference>
<proteinExistence type="predicted"/>
<dbReference type="AlphaFoldDB" id="A0A2T2WFF8"/>
<evidence type="ECO:0008006" key="3">
    <source>
        <dbReference type="Google" id="ProtNLM"/>
    </source>
</evidence>